<evidence type="ECO:0000256" key="6">
    <source>
        <dbReference type="ARBA" id="ARBA00037968"/>
    </source>
</evidence>
<feature type="transmembrane region" description="Helical" evidence="8">
    <location>
        <begin position="405"/>
        <end position="428"/>
    </location>
</feature>
<gene>
    <name evidence="10" type="ORF">SPBR_04712</name>
</gene>
<keyword evidence="4 8" id="KW-1133">Transmembrane helix</keyword>
<evidence type="ECO:0000256" key="1">
    <source>
        <dbReference type="ARBA" id="ARBA00004141"/>
    </source>
</evidence>
<dbReference type="EMBL" id="AWTV01000010">
    <property type="protein sequence ID" value="KIH87061.1"/>
    <property type="molecule type" value="Genomic_DNA"/>
</dbReference>
<dbReference type="SUPFAM" id="SSF103473">
    <property type="entry name" value="MFS general substrate transporter"/>
    <property type="match status" value="1"/>
</dbReference>
<evidence type="ECO:0000256" key="7">
    <source>
        <dbReference type="SAM" id="MobiDB-lite"/>
    </source>
</evidence>
<proteinExistence type="inferred from homology"/>
<feature type="transmembrane region" description="Helical" evidence="8">
    <location>
        <begin position="233"/>
        <end position="255"/>
    </location>
</feature>
<organism evidence="10 11">
    <name type="scientific">Sporothrix brasiliensis 5110</name>
    <dbReference type="NCBI Taxonomy" id="1398154"/>
    <lineage>
        <taxon>Eukaryota</taxon>
        <taxon>Fungi</taxon>
        <taxon>Dikarya</taxon>
        <taxon>Ascomycota</taxon>
        <taxon>Pezizomycotina</taxon>
        <taxon>Sordariomycetes</taxon>
        <taxon>Sordariomycetidae</taxon>
        <taxon>Ophiostomatales</taxon>
        <taxon>Ophiostomataceae</taxon>
        <taxon>Sporothrix</taxon>
    </lineage>
</organism>
<dbReference type="Gene3D" id="1.20.1250.20">
    <property type="entry name" value="MFS general substrate transporter like domains"/>
    <property type="match status" value="2"/>
</dbReference>
<comment type="caution">
    <text evidence="10">The sequence shown here is derived from an EMBL/GenBank/DDBJ whole genome shotgun (WGS) entry which is preliminary data.</text>
</comment>
<evidence type="ECO:0000256" key="3">
    <source>
        <dbReference type="ARBA" id="ARBA00022692"/>
    </source>
</evidence>
<dbReference type="GO" id="GO:0016020">
    <property type="term" value="C:membrane"/>
    <property type="evidence" value="ECO:0007669"/>
    <property type="project" value="UniProtKB-SubCell"/>
</dbReference>
<dbReference type="HOGENOM" id="CLU_383632_0_0_1"/>
<evidence type="ECO:0000313" key="11">
    <source>
        <dbReference type="Proteomes" id="UP000031575"/>
    </source>
</evidence>
<keyword evidence="5 8" id="KW-0472">Membrane</keyword>
<dbReference type="RefSeq" id="XP_040615071.1">
    <property type="nucleotide sequence ID" value="XM_040762989.1"/>
</dbReference>
<comment type="similarity">
    <text evidence="6">Belongs to the major facilitator superfamily. Allantoate permease family.</text>
</comment>
<feature type="transmembrane region" description="Helical" evidence="8">
    <location>
        <begin position="473"/>
        <end position="494"/>
    </location>
</feature>
<dbReference type="InterPro" id="IPR011701">
    <property type="entry name" value="MFS"/>
</dbReference>
<dbReference type="GeneID" id="63677910"/>
<feature type="transmembrane region" description="Helical" evidence="8">
    <location>
        <begin position="308"/>
        <end position="333"/>
    </location>
</feature>
<feature type="transmembrane region" description="Helical" evidence="8">
    <location>
        <begin position="381"/>
        <end position="399"/>
    </location>
</feature>
<keyword evidence="11" id="KW-1185">Reference proteome</keyword>
<protein>
    <recommendedName>
        <fullName evidence="9">Major facilitator superfamily (MFS) profile domain-containing protein</fullName>
    </recommendedName>
</protein>
<evidence type="ECO:0000259" key="9">
    <source>
        <dbReference type="PROSITE" id="PS50850"/>
    </source>
</evidence>
<feature type="transmembrane region" description="Helical" evidence="8">
    <location>
        <begin position="111"/>
        <end position="132"/>
    </location>
</feature>
<evidence type="ECO:0000256" key="5">
    <source>
        <dbReference type="ARBA" id="ARBA00023136"/>
    </source>
</evidence>
<keyword evidence="2" id="KW-0813">Transport</keyword>
<feature type="transmembrane region" description="Helical" evidence="8">
    <location>
        <begin position="440"/>
        <end position="461"/>
    </location>
</feature>
<feature type="domain" description="Major facilitator superfamily (MFS) profile" evidence="9">
    <location>
        <begin position="73"/>
        <end position="500"/>
    </location>
</feature>
<dbReference type="Proteomes" id="UP000031575">
    <property type="component" value="Unassembled WGS sequence"/>
</dbReference>
<dbReference type="VEuPathDB" id="FungiDB:SPBR_04712"/>
<sequence length="721" mass="79235">MSGHEKAFEASVLASPPASDSEAVSDHSPNANSPDSRTVVNREWSTKASFWRWFHPNDGPAERRLVTKLDVSILTFACAGFWALYIDRGMYNNAYISGMKEDLKFYGNEYVQINSIFLIGYAVSIIPLTLVNTRAPPQIVIPVCMAVWGLATSLGARAQSYGELAGYRFLVGLGEGAFFPSIHYVFGSWYRPDELARRSGLFYVAGSVGTISTGFLAARIYDDLDGALGRAAWRWMYLVGGVIALPIALFGVLTFPGTPQHPNKRLFREDELALARARLAAMSRRSTRKASLVFSLSSVRRFVGRWHFWVLVPWSIIYQQGYLAMLQGTYTLWIKSVAGSHHYSTATVNNLTAVPPCAAIVAIVLFAWVADRFGVRARLPLFALAHAVAFLGLVAFVAYDHSPFAYKWFGVAVSNVENAMVPVMYSWANLICTDDAEERAFVLSAMLAFAMAFNSWVPILSMPTVEAPRYFKGYLVCLLMQPVALAMAFLVDYLHRREVQKKARAAGDEADGSKGSLLVIDELLRVATPLGRGIHQQLRMACLVEGQEPESGLVDTAANRQQAVVLQDDGFVVRAQDSRDSSSFLPIEDNATKLVVHGMTLIESEGILRNHIQGPPKGAKCLAVDGVRVAGGVHVRPRLVDFRVDGKRGGIDGLAALDDDAVFADENEVGHADLRKVHRQRVQPEMVGQNRIAHRHVAGHALVEAAIGKHAKDSRQMLLAV</sequence>
<feature type="transmembrane region" description="Helical" evidence="8">
    <location>
        <begin position="201"/>
        <end position="221"/>
    </location>
</feature>
<dbReference type="OrthoDB" id="3639251at2759"/>
<dbReference type="AlphaFoldDB" id="A0A0C2ICN4"/>
<dbReference type="FunFam" id="1.20.1250.20:FF:000065">
    <property type="entry name" value="Putative MFS pantothenate transporter"/>
    <property type="match status" value="1"/>
</dbReference>
<reference evidence="10 11" key="1">
    <citation type="journal article" date="2014" name="BMC Genomics">
        <title>Comparative genomics of the major fungal agents of human and animal Sporotrichosis: Sporothrix schenckii and Sporothrix brasiliensis.</title>
        <authorList>
            <person name="Teixeira M.M."/>
            <person name="de Almeida L.G."/>
            <person name="Kubitschek-Barreira P."/>
            <person name="Alves F.L."/>
            <person name="Kioshima E.S."/>
            <person name="Abadio A.K."/>
            <person name="Fernandes L."/>
            <person name="Derengowski L.S."/>
            <person name="Ferreira K.S."/>
            <person name="Souza R.C."/>
            <person name="Ruiz J.C."/>
            <person name="de Andrade N.C."/>
            <person name="Paes H.C."/>
            <person name="Nicola A.M."/>
            <person name="Albuquerque P."/>
            <person name="Gerber A.L."/>
            <person name="Martins V.P."/>
            <person name="Peconick L.D."/>
            <person name="Neto A.V."/>
            <person name="Chaucanez C.B."/>
            <person name="Silva P.A."/>
            <person name="Cunha O.L."/>
            <person name="de Oliveira F.F."/>
            <person name="dos Santos T.C."/>
            <person name="Barros A.L."/>
            <person name="Soares M.A."/>
            <person name="de Oliveira L.M."/>
            <person name="Marini M.M."/>
            <person name="Villalobos-Duno H."/>
            <person name="Cunha M.M."/>
            <person name="de Hoog S."/>
            <person name="da Silveira J.F."/>
            <person name="Henrissat B."/>
            <person name="Nino-Vega G.A."/>
            <person name="Cisalpino P.S."/>
            <person name="Mora-Montes H.M."/>
            <person name="Almeida S.R."/>
            <person name="Stajich J.E."/>
            <person name="Lopes-Bezerra L.M."/>
            <person name="Vasconcelos A.T."/>
            <person name="Felipe M.S."/>
        </authorList>
    </citation>
    <scope>NUCLEOTIDE SEQUENCE [LARGE SCALE GENOMIC DNA]</scope>
    <source>
        <strain evidence="10 11">5110</strain>
    </source>
</reference>
<evidence type="ECO:0000256" key="8">
    <source>
        <dbReference type="SAM" id="Phobius"/>
    </source>
</evidence>
<keyword evidence="3 8" id="KW-0812">Transmembrane</keyword>
<feature type="transmembrane region" description="Helical" evidence="8">
    <location>
        <begin position="71"/>
        <end position="91"/>
    </location>
</feature>
<feature type="compositionally biased region" description="Polar residues" evidence="7">
    <location>
        <begin position="27"/>
        <end position="39"/>
    </location>
</feature>
<name>A0A0C2ICN4_9PEZI</name>
<evidence type="ECO:0000256" key="4">
    <source>
        <dbReference type="ARBA" id="ARBA00022989"/>
    </source>
</evidence>
<dbReference type="PANTHER" id="PTHR43791">
    <property type="entry name" value="PERMEASE-RELATED"/>
    <property type="match status" value="1"/>
</dbReference>
<feature type="transmembrane region" description="Helical" evidence="8">
    <location>
        <begin position="169"/>
        <end position="189"/>
    </location>
</feature>
<dbReference type="InterPro" id="IPR036259">
    <property type="entry name" value="MFS_trans_sf"/>
</dbReference>
<accession>A0A0C2ICN4</accession>
<dbReference type="PANTHER" id="PTHR43791:SF15">
    <property type="entry name" value="TRANSPORTER SEO1-RELATED"/>
    <property type="match status" value="1"/>
</dbReference>
<dbReference type="InterPro" id="IPR020846">
    <property type="entry name" value="MFS_dom"/>
</dbReference>
<evidence type="ECO:0000256" key="2">
    <source>
        <dbReference type="ARBA" id="ARBA00022448"/>
    </source>
</evidence>
<feature type="transmembrane region" description="Helical" evidence="8">
    <location>
        <begin position="353"/>
        <end position="369"/>
    </location>
</feature>
<comment type="subcellular location">
    <subcellularLocation>
        <location evidence="1">Membrane</location>
        <topology evidence="1">Multi-pass membrane protein</topology>
    </subcellularLocation>
</comment>
<feature type="transmembrane region" description="Helical" evidence="8">
    <location>
        <begin position="139"/>
        <end position="157"/>
    </location>
</feature>
<evidence type="ECO:0000313" key="10">
    <source>
        <dbReference type="EMBL" id="KIH87061.1"/>
    </source>
</evidence>
<feature type="region of interest" description="Disordered" evidence="7">
    <location>
        <begin position="1"/>
        <end position="40"/>
    </location>
</feature>
<dbReference type="Pfam" id="PF07690">
    <property type="entry name" value="MFS_1"/>
    <property type="match status" value="1"/>
</dbReference>
<dbReference type="PROSITE" id="PS50850">
    <property type="entry name" value="MFS"/>
    <property type="match status" value="1"/>
</dbReference>
<dbReference type="GO" id="GO:0022857">
    <property type="term" value="F:transmembrane transporter activity"/>
    <property type="evidence" value="ECO:0007669"/>
    <property type="project" value="InterPro"/>
</dbReference>